<feature type="compositionally biased region" description="Acidic residues" evidence="1">
    <location>
        <begin position="124"/>
        <end position="134"/>
    </location>
</feature>
<dbReference type="EMBL" id="CAUWAG010000006">
    <property type="protein sequence ID" value="CAJ2503783.1"/>
    <property type="molecule type" value="Genomic_DNA"/>
</dbReference>
<evidence type="ECO:0000313" key="2">
    <source>
        <dbReference type="EMBL" id="CAJ2503783.1"/>
    </source>
</evidence>
<keyword evidence="3" id="KW-1185">Reference proteome</keyword>
<name>A0AAI8VF45_9PEZI</name>
<protein>
    <submittedName>
        <fullName evidence="2">Uu.00g111770.m01.CDS01</fullName>
    </submittedName>
</protein>
<feature type="region of interest" description="Disordered" evidence="1">
    <location>
        <begin position="84"/>
        <end position="180"/>
    </location>
</feature>
<dbReference type="AlphaFoldDB" id="A0AAI8VF45"/>
<evidence type="ECO:0000256" key="1">
    <source>
        <dbReference type="SAM" id="MobiDB-lite"/>
    </source>
</evidence>
<gene>
    <name evidence="2" type="ORF">KHLLAP_LOCUS4251</name>
</gene>
<sequence>MSPLEALTCHDVDNAAVCSPSDKYTKQQTLQLKYVDQWIEWVEVQEDLLQFLDTQERALGGTYHKIGFPEDDFRQRLLRGANRIVPWDDADDAEHGTDGQDDDHTDDEDQDRSNTGDEYHTGDEDQDCTDDEGYDLANGGNGDDRDAGHDRDAGGGAAHTLPTPNVTLSPSRRAKTTATA</sequence>
<reference evidence="2" key="1">
    <citation type="submission" date="2023-10" db="EMBL/GenBank/DDBJ databases">
        <authorList>
            <person name="Hackl T."/>
        </authorList>
    </citation>
    <scope>NUCLEOTIDE SEQUENCE</scope>
</reference>
<proteinExistence type="predicted"/>
<evidence type="ECO:0000313" key="3">
    <source>
        <dbReference type="Proteomes" id="UP001295740"/>
    </source>
</evidence>
<feature type="compositionally biased region" description="Polar residues" evidence="1">
    <location>
        <begin position="162"/>
        <end position="180"/>
    </location>
</feature>
<dbReference type="Proteomes" id="UP001295740">
    <property type="component" value="Unassembled WGS sequence"/>
</dbReference>
<feature type="compositionally biased region" description="Basic and acidic residues" evidence="1">
    <location>
        <begin position="111"/>
        <end position="123"/>
    </location>
</feature>
<accession>A0AAI8VF45</accession>
<comment type="caution">
    <text evidence="2">The sequence shown here is derived from an EMBL/GenBank/DDBJ whole genome shotgun (WGS) entry which is preliminary data.</text>
</comment>
<feature type="compositionally biased region" description="Acidic residues" evidence="1">
    <location>
        <begin position="99"/>
        <end position="110"/>
    </location>
</feature>
<feature type="compositionally biased region" description="Basic and acidic residues" evidence="1">
    <location>
        <begin position="142"/>
        <end position="153"/>
    </location>
</feature>
<organism evidence="2 3">
    <name type="scientific">Anthostomella pinea</name>
    <dbReference type="NCBI Taxonomy" id="933095"/>
    <lineage>
        <taxon>Eukaryota</taxon>
        <taxon>Fungi</taxon>
        <taxon>Dikarya</taxon>
        <taxon>Ascomycota</taxon>
        <taxon>Pezizomycotina</taxon>
        <taxon>Sordariomycetes</taxon>
        <taxon>Xylariomycetidae</taxon>
        <taxon>Xylariales</taxon>
        <taxon>Xylariaceae</taxon>
        <taxon>Anthostomella</taxon>
    </lineage>
</organism>